<name>A0AAD5SHI2_9FUNG</name>
<dbReference type="Proteomes" id="UP001212841">
    <property type="component" value="Unassembled WGS sequence"/>
</dbReference>
<feature type="non-terminal residue" evidence="6">
    <location>
        <position position="237"/>
    </location>
</feature>
<dbReference type="EMBL" id="JADGJD010000581">
    <property type="protein sequence ID" value="KAJ3049890.1"/>
    <property type="molecule type" value="Genomic_DNA"/>
</dbReference>
<dbReference type="PROSITE" id="PS50222">
    <property type="entry name" value="EF_HAND_2"/>
    <property type="match status" value="3"/>
</dbReference>
<keyword evidence="1" id="KW-0479">Metal-binding</keyword>
<evidence type="ECO:0000259" key="5">
    <source>
        <dbReference type="PROSITE" id="PS50222"/>
    </source>
</evidence>
<dbReference type="InterPro" id="IPR011992">
    <property type="entry name" value="EF-hand-dom_pair"/>
</dbReference>
<accession>A0AAD5SHI2</accession>
<keyword evidence="3" id="KW-0106">Calcium</keyword>
<dbReference type="InterPro" id="IPR002048">
    <property type="entry name" value="EF_hand_dom"/>
</dbReference>
<dbReference type="AlphaFoldDB" id="A0AAD5SHI2"/>
<proteinExistence type="predicted"/>
<evidence type="ECO:0000313" key="7">
    <source>
        <dbReference type="Proteomes" id="UP001212841"/>
    </source>
</evidence>
<evidence type="ECO:0000256" key="2">
    <source>
        <dbReference type="ARBA" id="ARBA00022737"/>
    </source>
</evidence>
<dbReference type="SUPFAM" id="SSF47473">
    <property type="entry name" value="EF-hand"/>
    <property type="match status" value="1"/>
</dbReference>
<reference evidence="6" key="1">
    <citation type="submission" date="2020-05" db="EMBL/GenBank/DDBJ databases">
        <title>Phylogenomic resolution of chytrid fungi.</title>
        <authorList>
            <person name="Stajich J.E."/>
            <person name="Amses K."/>
            <person name="Simmons R."/>
            <person name="Seto K."/>
            <person name="Myers J."/>
            <person name="Bonds A."/>
            <person name="Quandt C.A."/>
            <person name="Barry K."/>
            <person name="Liu P."/>
            <person name="Grigoriev I."/>
            <person name="Longcore J.E."/>
            <person name="James T.Y."/>
        </authorList>
    </citation>
    <scope>NUCLEOTIDE SEQUENCE</scope>
    <source>
        <strain evidence="6">JEL0318</strain>
    </source>
</reference>
<feature type="domain" description="EF-hand" evidence="5">
    <location>
        <begin position="25"/>
        <end position="60"/>
    </location>
</feature>
<keyword evidence="7" id="KW-1185">Reference proteome</keyword>
<dbReference type="Pfam" id="PF13202">
    <property type="entry name" value="EF-hand_5"/>
    <property type="match status" value="1"/>
</dbReference>
<evidence type="ECO:0000256" key="1">
    <source>
        <dbReference type="ARBA" id="ARBA00022723"/>
    </source>
</evidence>
<comment type="caution">
    <text evidence="6">The sequence shown here is derived from an EMBL/GenBank/DDBJ whole genome shotgun (WGS) entry which is preliminary data.</text>
</comment>
<dbReference type="GO" id="GO:0005509">
    <property type="term" value="F:calcium ion binding"/>
    <property type="evidence" value="ECO:0007669"/>
    <property type="project" value="InterPro"/>
</dbReference>
<dbReference type="InterPro" id="IPR028846">
    <property type="entry name" value="Recoverin"/>
</dbReference>
<dbReference type="SMART" id="SM00054">
    <property type="entry name" value="EFh"/>
    <property type="match status" value="3"/>
</dbReference>
<dbReference type="Gene3D" id="1.10.238.10">
    <property type="entry name" value="EF-hand"/>
    <property type="match status" value="1"/>
</dbReference>
<dbReference type="PANTHER" id="PTHR23055:SF60">
    <property type="entry name" value="CALAXIN"/>
    <property type="match status" value="1"/>
</dbReference>
<evidence type="ECO:0000256" key="3">
    <source>
        <dbReference type="ARBA" id="ARBA00022837"/>
    </source>
</evidence>
<dbReference type="InterPro" id="IPR018247">
    <property type="entry name" value="EF_Hand_1_Ca_BS"/>
</dbReference>
<feature type="domain" description="EF-hand" evidence="5">
    <location>
        <begin position="61"/>
        <end position="96"/>
    </location>
</feature>
<feature type="domain" description="EF-hand" evidence="5">
    <location>
        <begin position="104"/>
        <end position="139"/>
    </location>
</feature>
<organism evidence="6 7">
    <name type="scientific">Rhizophlyctis rosea</name>
    <dbReference type="NCBI Taxonomy" id="64517"/>
    <lineage>
        <taxon>Eukaryota</taxon>
        <taxon>Fungi</taxon>
        <taxon>Fungi incertae sedis</taxon>
        <taxon>Chytridiomycota</taxon>
        <taxon>Chytridiomycota incertae sedis</taxon>
        <taxon>Chytridiomycetes</taxon>
        <taxon>Rhizophlyctidales</taxon>
        <taxon>Rhizophlyctidaceae</taxon>
        <taxon>Rhizophlyctis</taxon>
    </lineage>
</organism>
<dbReference type="PANTHER" id="PTHR23055">
    <property type="entry name" value="CALCIUM BINDING PROTEINS"/>
    <property type="match status" value="1"/>
</dbReference>
<dbReference type="CDD" id="cd00051">
    <property type="entry name" value="EFh"/>
    <property type="match status" value="2"/>
</dbReference>
<protein>
    <submittedName>
        <fullName evidence="6">EF-hand calcium-binding domain-containing protein 1</fullName>
    </submittedName>
</protein>
<sequence length="237" mass="26257">VGLEGYGKVDRARFRDLLADVFGVDDSLLMDRVFRCFDLDADNYISYEEYIRGMSTFLKGRMEEQVRFCFRVYDLNGDRYISKEEMFQMLKNCLFKGSEEDEDGVKDLVDLVLKKLDEDRDGRVSEADWTGAIAKESLLLTAFGQCLPGRAAVESYLSSTSAPKTASSTRAQANRILPAVSHTGISSPPSGASTPPVLPTKAEHLLHKAHVSKHVHPHRKDGSRRVDVAPSGGVSGR</sequence>
<keyword evidence="2" id="KW-0677">Repeat</keyword>
<gene>
    <name evidence="6" type="primary">EFCAB1</name>
    <name evidence="6" type="ORF">HK097_009134</name>
</gene>
<dbReference type="PRINTS" id="PR00450">
    <property type="entry name" value="RECOVERIN"/>
</dbReference>
<feature type="region of interest" description="Disordered" evidence="4">
    <location>
        <begin position="210"/>
        <end position="237"/>
    </location>
</feature>
<feature type="compositionally biased region" description="Basic residues" evidence="4">
    <location>
        <begin position="210"/>
        <end position="222"/>
    </location>
</feature>
<dbReference type="PROSITE" id="PS00018">
    <property type="entry name" value="EF_HAND_1"/>
    <property type="match status" value="3"/>
</dbReference>
<dbReference type="Pfam" id="PF13499">
    <property type="entry name" value="EF-hand_7"/>
    <property type="match status" value="1"/>
</dbReference>
<evidence type="ECO:0000313" key="6">
    <source>
        <dbReference type="EMBL" id="KAJ3049890.1"/>
    </source>
</evidence>
<evidence type="ECO:0000256" key="4">
    <source>
        <dbReference type="SAM" id="MobiDB-lite"/>
    </source>
</evidence>